<accession>A0A6V8MF65</accession>
<comment type="caution">
    <text evidence="1">The sequence shown here is derived from an EMBL/GenBank/DDBJ whole genome shotgun (WGS) entry which is preliminary data.</text>
</comment>
<evidence type="ECO:0000313" key="2">
    <source>
        <dbReference type="Proteomes" id="UP000556026"/>
    </source>
</evidence>
<dbReference type="Proteomes" id="UP000556026">
    <property type="component" value="Unassembled WGS sequence"/>
</dbReference>
<dbReference type="EMBL" id="BLXX01000002">
    <property type="protein sequence ID" value="GFO58648.1"/>
    <property type="molecule type" value="Genomic_DNA"/>
</dbReference>
<organism evidence="1 2">
    <name type="scientific">Geomonas silvestris</name>
    <dbReference type="NCBI Taxonomy" id="2740184"/>
    <lineage>
        <taxon>Bacteria</taxon>
        <taxon>Pseudomonadati</taxon>
        <taxon>Thermodesulfobacteriota</taxon>
        <taxon>Desulfuromonadia</taxon>
        <taxon>Geobacterales</taxon>
        <taxon>Geobacteraceae</taxon>
        <taxon>Geomonas</taxon>
    </lineage>
</organism>
<dbReference type="RefSeq" id="WP_183353502.1">
    <property type="nucleotide sequence ID" value="NZ_BLXX01000002.1"/>
</dbReference>
<dbReference type="AlphaFoldDB" id="A0A6V8MF65"/>
<reference evidence="2" key="1">
    <citation type="submission" date="2020-06" db="EMBL/GenBank/DDBJ databases">
        <title>Draft genomic sequence of Geomonas sp. Red330.</title>
        <authorList>
            <person name="Itoh H."/>
            <person name="Zhenxing X."/>
            <person name="Ushijima N."/>
            <person name="Masuda Y."/>
            <person name="Shiratori Y."/>
            <person name="Senoo K."/>
        </authorList>
    </citation>
    <scope>NUCLEOTIDE SEQUENCE [LARGE SCALE GENOMIC DNA]</scope>
    <source>
        <strain evidence="2">Red330</strain>
    </source>
</reference>
<proteinExistence type="predicted"/>
<name>A0A6V8MF65_9BACT</name>
<keyword evidence="2" id="KW-1185">Reference proteome</keyword>
<evidence type="ECO:0000313" key="1">
    <source>
        <dbReference type="EMBL" id="GFO58648.1"/>
    </source>
</evidence>
<protein>
    <submittedName>
        <fullName evidence="1">Uncharacterized protein</fullName>
    </submittedName>
</protein>
<gene>
    <name evidence="1" type="ORF">GMST_09730</name>
</gene>
<sequence>MTILCPLHFLPRTLVTFLVALGFLCSGMRVPDLSQPLRPHRPKAAHRLVWESPQKTLAKYLKPCEEQVAALPERPAWARAPWLSALSQLALPGYAFLPPPPTHGRSPPA</sequence>